<reference evidence="2" key="1">
    <citation type="submission" date="2007-06" db="EMBL/GenBank/DDBJ databases">
        <title>Complete sequence of Marinomonas sp. MWYL1.</title>
        <authorList>
            <consortium name="US DOE Joint Genome Institute"/>
            <person name="Copeland A."/>
            <person name="Lucas S."/>
            <person name="Lapidus A."/>
            <person name="Barry K."/>
            <person name="Glavina del Rio T."/>
            <person name="Dalin E."/>
            <person name="Tice H."/>
            <person name="Pitluck S."/>
            <person name="Kiss H."/>
            <person name="Brettin T."/>
            <person name="Bruce D."/>
            <person name="Detter J.C."/>
            <person name="Han C."/>
            <person name="Schmutz J."/>
            <person name="Larimer F."/>
            <person name="Land M."/>
            <person name="Hauser L."/>
            <person name="Kyrpides N."/>
            <person name="Kim E."/>
            <person name="Johnston A.W.B."/>
            <person name="Todd J.D."/>
            <person name="Rogers R."/>
            <person name="Wexler M."/>
            <person name="Bond P.L."/>
            <person name="Li Y."/>
            <person name="Richardson P."/>
        </authorList>
    </citation>
    <scope>NUCLEOTIDE SEQUENCE [LARGE SCALE GENOMIC DNA]</scope>
    <source>
        <strain evidence="2">MWYL1</strain>
    </source>
</reference>
<dbReference type="OrthoDB" id="9806656at2"/>
<name>A6W318_MARMS</name>
<dbReference type="Pfam" id="PF18181">
    <property type="entry name" value="SLATT_1"/>
    <property type="match status" value="1"/>
</dbReference>
<protein>
    <recommendedName>
        <fullName evidence="1">SMODS and SLOG-associating 2TM effector domain-containing protein</fullName>
    </recommendedName>
</protein>
<feature type="domain" description="SMODS and SLOG-associating 2TM effector" evidence="1">
    <location>
        <begin position="13"/>
        <end position="116"/>
    </location>
</feature>
<evidence type="ECO:0000313" key="2">
    <source>
        <dbReference type="EMBL" id="ABR73097.1"/>
    </source>
</evidence>
<dbReference type="AlphaFoldDB" id="A6W318"/>
<gene>
    <name evidence="2" type="ordered locus">Mmwyl1_4201</name>
</gene>
<dbReference type="KEGG" id="mmw:Mmwyl1_4201"/>
<evidence type="ECO:0000259" key="1">
    <source>
        <dbReference type="Pfam" id="PF18181"/>
    </source>
</evidence>
<dbReference type="NCBIfam" id="NF033634">
    <property type="entry name" value="SLATT_1"/>
    <property type="match status" value="1"/>
</dbReference>
<sequence length="150" mass="17332">MELETQKPTDYCQQKISHFREKAGHNKAEALWCFRLIMGSTLLVPLFLALGPEVWTSKIVPSLLSALAAFCTAWIQLRKPQELWTLYRTAQRELEDQLIKHRYQLEEYDSNEDTDKLLAQNVAKLSLQTHQKWIPIAPNPDNLPSKSAKN</sequence>
<dbReference type="HOGENOM" id="CLU_1804579_0_0_6"/>
<dbReference type="eggNOG" id="ENOG5032UQU">
    <property type="taxonomic scope" value="Bacteria"/>
</dbReference>
<proteinExistence type="predicted"/>
<organism evidence="2">
    <name type="scientific">Marinomonas sp. (strain MWYL1)</name>
    <dbReference type="NCBI Taxonomy" id="400668"/>
    <lineage>
        <taxon>Bacteria</taxon>
        <taxon>Pseudomonadati</taxon>
        <taxon>Pseudomonadota</taxon>
        <taxon>Gammaproteobacteria</taxon>
        <taxon>Oceanospirillales</taxon>
        <taxon>Oceanospirillaceae</taxon>
        <taxon>Marinomonas</taxon>
    </lineage>
</organism>
<dbReference type="InterPro" id="IPR040884">
    <property type="entry name" value="SLATT_1"/>
</dbReference>
<dbReference type="EMBL" id="CP000749">
    <property type="protein sequence ID" value="ABR73097.1"/>
    <property type="molecule type" value="Genomic_DNA"/>
</dbReference>
<accession>A6W318</accession>